<dbReference type="InterPro" id="IPR035086">
    <property type="entry name" value="DgcN-like_C"/>
</dbReference>
<sequence length="359" mass="39476">MDGTAIILANGYLNSDYAKTSHGLIRGTDRYEILAVIDPQTAGMDAGIVTDNIKRDIPVFDTIAAMKATIKRQVDYGIVGVATKGGIIPEALMNDIVEAIKEGYTIINGLHQYLGDRPELVQLAQTYGTRLVDIRKPKPAAELKFWSGKIYSVDTPIVAVLGTDCSLGKRTTARFLRDSTRKAGLSSEMIFTGQTGWLQGGRYGFIFDATLNDFVSGELEHAIVTCHEEVNPDIIFVEGQAALLNPSGPCGSEFIISGNCRGVVLQHSPAREFYSGWEDLKLRIPPIEQNIKLVESLGAKVLALTLNTKDISPENARNYQKEYEKKLQIPVILPVEEGTDALNHVFKDYVKNFRNGDNL</sequence>
<dbReference type="EMBL" id="JAUJEB010000008">
    <property type="protein sequence ID" value="MDN5216347.1"/>
    <property type="molecule type" value="Genomic_DNA"/>
</dbReference>
<evidence type="ECO:0000313" key="4">
    <source>
        <dbReference type="Proteomes" id="UP001172083"/>
    </source>
</evidence>
<evidence type="ECO:0000259" key="2">
    <source>
        <dbReference type="Pfam" id="PF17396"/>
    </source>
</evidence>
<accession>A0ABT8LHF0</accession>
<dbReference type="PIRSF" id="PIRSF026760">
    <property type="entry name" value="UCP026760"/>
    <property type="match status" value="1"/>
</dbReference>
<dbReference type="Proteomes" id="UP001172083">
    <property type="component" value="Unassembled WGS sequence"/>
</dbReference>
<name>A0ABT8LHF0_9BACT</name>
<gene>
    <name evidence="3" type="ORF">QQ020_30040</name>
</gene>
<dbReference type="PANTHER" id="PTHR40690:SF1">
    <property type="entry name" value="DUF1611 DOMAIN-CONTAINING PROTEIN"/>
    <property type="match status" value="1"/>
</dbReference>
<dbReference type="InterPro" id="IPR035402">
    <property type="entry name" value="DgcN-like_N"/>
</dbReference>
<reference evidence="3" key="1">
    <citation type="submission" date="2023-06" db="EMBL/GenBank/DDBJ databases">
        <title>Genomic of Agaribacillus aureum.</title>
        <authorList>
            <person name="Wang G."/>
        </authorList>
    </citation>
    <scope>NUCLEOTIDE SEQUENCE</scope>
    <source>
        <strain evidence="3">BMA12</strain>
    </source>
</reference>
<keyword evidence="4" id="KW-1185">Reference proteome</keyword>
<dbReference type="PANTHER" id="PTHR40690">
    <property type="entry name" value="GLL3100 PROTEIN"/>
    <property type="match status" value="1"/>
</dbReference>
<dbReference type="SUPFAM" id="SSF52540">
    <property type="entry name" value="P-loop containing nucleoside triphosphate hydrolases"/>
    <property type="match status" value="1"/>
</dbReference>
<organism evidence="3 4">
    <name type="scientific">Agaribacillus aureus</name>
    <dbReference type="NCBI Taxonomy" id="3051825"/>
    <lineage>
        <taxon>Bacteria</taxon>
        <taxon>Pseudomonadati</taxon>
        <taxon>Bacteroidota</taxon>
        <taxon>Cytophagia</taxon>
        <taxon>Cytophagales</taxon>
        <taxon>Splendidivirgaceae</taxon>
        <taxon>Agaribacillus</taxon>
    </lineage>
</organism>
<dbReference type="Gene3D" id="3.40.50.300">
    <property type="entry name" value="P-loop containing nucleotide triphosphate hydrolases"/>
    <property type="match status" value="1"/>
</dbReference>
<proteinExistence type="predicted"/>
<dbReference type="Pfam" id="PF07755">
    <property type="entry name" value="DUF1611"/>
    <property type="match status" value="1"/>
</dbReference>
<comment type="caution">
    <text evidence="3">The sequence shown here is derived from an EMBL/GenBank/DDBJ whole genome shotgun (WGS) entry which is preliminary data.</text>
</comment>
<dbReference type="Gene3D" id="3.40.50.720">
    <property type="entry name" value="NAD(P)-binding Rossmann-like Domain"/>
    <property type="match status" value="1"/>
</dbReference>
<evidence type="ECO:0000313" key="3">
    <source>
        <dbReference type="EMBL" id="MDN5216347.1"/>
    </source>
</evidence>
<feature type="domain" description="D-glutamate N-acetyltransferase-like N-terminal" evidence="2">
    <location>
        <begin position="40"/>
        <end position="137"/>
    </location>
</feature>
<dbReference type="Pfam" id="PF17396">
    <property type="entry name" value="DUF1611_N"/>
    <property type="match status" value="1"/>
</dbReference>
<dbReference type="InterPro" id="IPR027417">
    <property type="entry name" value="P-loop_NTPase"/>
</dbReference>
<feature type="domain" description="D-glutamate N-acetyltransferase-like C-terminal" evidence="1">
    <location>
        <begin position="144"/>
        <end position="342"/>
    </location>
</feature>
<dbReference type="InterPro" id="IPR011669">
    <property type="entry name" value="DgcN-like"/>
</dbReference>
<dbReference type="RefSeq" id="WP_346761685.1">
    <property type="nucleotide sequence ID" value="NZ_JAUJEB010000008.1"/>
</dbReference>
<protein>
    <submittedName>
        <fullName evidence="3">DUF1611 domain-containing protein</fullName>
    </submittedName>
</protein>
<evidence type="ECO:0000259" key="1">
    <source>
        <dbReference type="Pfam" id="PF07755"/>
    </source>
</evidence>